<keyword evidence="13" id="KW-1185">Reference proteome</keyword>
<name>A0A1I5DYI7_9MICO</name>
<evidence type="ECO:0000256" key="7">
    <source>
        <dbReference type="RuleBase" id="RU004326"/>
    </source>
</evidence>
<dbReference type="GO" id="GO:0000287">
    <property type="term" value="F:magnesium ion binding"/>
    <property type="evidence" value="ECO:0007669"/>
    <property type="project" value="InterPro"/>
</dbReference>
<comment type="cofactor">
    <cofactor evidence="1">
        <name>Mg(2+)</name>
        <dbReference type="ChEBI" id="CHEBI:18420"/>
    </cofactor>
</comment>
<feature type="domain" description="Alpha-D-phosphohexomutase alpha/beta/alpha" evidence="11">
    <location>
        <begin position="333"/>
        <end position="445"/>
    </location>
</feature>
<evidence type="ECO:0000256" key="6">
    <source>
        <dbReference type="ARBA" id="ARBA00023235"/>
    </source>
</evidence>
<dbReference type="GO" id="GO:0006166">
    <property type="term" value="P:purine ribonucleoside salvage"/>
    <property type="evidence" value="ECO:0007669"/>
    <property type="project" value="TreeGrafter"/>
</dbReference>
<comment type="similarity">
    <text evidence="2 7">Belongs to the phosphohexose mutase family.</text>
</comment>
<dbReference type="InterPro" id="IPR005845">
    <property type="entry name" value="A-D-PHexomutase_a/b/a-II"/>
</dbReference>
<dbReference type="GO" id="GO:0008973">
    <property type="term" value="F:phosphopentomutase activity"/>
    <property type="evidence" value="ECO:0007669"/>
    <property type="project" value="TreeGrafter"/>
</dbReference>
<dbReference type="PROSITE" id="PS00710">
    <property type="entry name" value="PGM_PMM"/>
    <property type="match status" value="1"/>
</dbReference>
<evidence type="ECO:0000256" key="3">
    <source>
        <dbReference type="ARBA" id="ARBA00022553"/>
    </source>
</evidence>
<evidence type="ECO:0000256" key="1">
    <source>
        <dbReference type="ARBA" id="ARBA00001946"/>
    </source>
</evidence>
<dbReference type="InterPro" id="IPR016066">
    <property type="entry name" value="A-D-PHexomutase_CS"/>
</dbReference>
<dbReference type="InterPro" id="IPR036900">
    <property type="entry name" value="A-D-PHexomutase_C_sf"/>
</dbReference>
<evidence type="ECO:0000313" key="12">
    <source>
        <dbReference type="EMBL" id="SFO04325.1"/>
    </source>
</evidence>
<dbReference type="InterPro" id="IPR005843">
    <property type="entry name" value="A-D-PHexomutase_C"/>
</dbReference>
<evidence type="ECO:0000256" key="5">
    <source>
        <dbReference type="ARBA" id="ARBA00022842"/>
    </source>
</evidence>
<organism evidence="12 13">
    <name type="scientific">Mycetocola miduiensis</name>
    <dbReference type="NCBI Taxonomy" id="995034"/>
    <lineage>
        <taxon>Bacteria</taxon>
        <taxon>Bacillati</taxon>
        <taxon>Actinomycetota</taxon>
        <taxon>Actinomycetes</taxon>
        <taxon>Micrococcales</taxon>
        <taxon>Microbacteriaceae</taxon>
        <taxon>Mycetocola</taxon>
    </lineage>
</organism>
<dbReference type="SUPFAM" id="SSF53738">
    <property type="entry name" value="Phosphoglucomutase, first 3 domains"/>
    <property type="match status" value="3"/>
</dbReference>
<dbReference type="Pfam" id="PF02878">
    <property type="entry name" value="PGM_PMM_I"/>
    <property type="match status" value="1"/>
</dbReference>
<dbReference type="Gene3D" id="3.30.310.50">
    <property type="entry name" value="Alpha-D-phosphohexomutase, C-terminal domain"/>
    <property type="match status" value="1"/>
</dbReference>
<protein>
    <submittedName>
        <fullName evidence="12">Phosphomannomutase</fullName>
    </submittedName>
</protein>
<feature type="domain" description="Alpha-D-phosphohexomutase alpha/beta/alpha" evidence="10">
    <location>
        <begin position="220"/>
        <end position="318"/>
    </location>
</feature>
<dbReference type="GO" id="GO:0005975">
    <property type="term" value="P:carbohydrate metabolic process"/>
    <property type="evidence" value="ECO:0007669"/>
    <property type="project" value="InterPro"/>
</dbReference>
<dbReference type="SUPFAM" id="SSF55957">
    <property type="entry name" value="Phosphoglucomutase, C-terminal domain"/>
    <property type="match status" value="1"/>
</dbReference>
<feature type="domain" description="Alpha-D-phosphohexomutase alpha/beta/alpha" evidence="9">
    <location>
        <begin position="55"/>
        <end position="193"/>
    </location>
</feature>
<dbReference type="InterPro" id="IPR005844">
    <property type="entry name" value="A-D-PHexomutase_a/b/a-I"/>
</dbReference>
<evidence type="ECO:0000256" key="2">
    <source>
        <dbReference type="ARBA" id="ARBA00010231"/>
    </source>
</evidence>
<dbReference type="InterPro" id="IPR005841">
    <property type="entry name" value="Alpha-D-phosphohexomutase_SF"/>
</dbReference>
<dbReference type="RefSeq" id="WP_090713168.1">
    <property type="nucleotide sequence ID" value="NZ_FOVM01000012.1"/>
</dbReference>
<dbReference type="AlphaFoldDB" id="A0A1I5DYI7"/>
<accession>A0A1I5DYI7</accession>
<evidence type="ECO:0000259" key="10">
    <source>
        <dbReference type="Pfam" id="PF02879"/>
    </source>
</evidence>
<dbReference type="InterPro" id="IPR016055">
    <property type="entry name" value="A-D-PHexomutase_a/b/a-I/II/III"/>
</dbReference>
<feature type="domain" description="Alpha-D-phosphohexomutase C-terminal" evidence="8">
    <location>
        <begin position="476"/>
        <end position="532"/>
    </location>
</feature>
<dbReference type="PRINTS" id="PR00509">
    <property type="entry name" value="PGMPMM"/>
</dbReference>
<dbReference type="STRING" id="995034.SAMN05216219_3167"/>
<evidence type="ECO:0000259" key="11">
    <source>
        <dbReference type="Pfam" id="PF02880"/>
    </source>
</evidence>
<dbReference type="Pfam" id="PF02880">
    <property type="entry name" value="PGM_PMM_III"/>
    <property type="match status" value="1"/>
</dbReference>
<dbReference type="PANTHER" id="PTHR45745:SF1">
    <property type="entry name" value="PHOSPHOGLUCOMUTASE 2B-RELATED"/>
    <property type="match status" value="1"/>
</dbReference>
<proteinExistence type="inferred from homology"/>
<reference evidence="13" key="1">
    <citation type="submission" date="2016-10" db="EMBL/GenBank/DDBJ databases">
        <authorList>
            <person name="Varghese N."/>
            <person name="Submissions S."/>
        </authorList>
    </citation>
    <scope>NUCLEOTIDE SEQUENCE [LARGE SCALE GENOMIC DNA]</scope>
    <source>
        <strain evidence="13">CGMCC 1.11101</strain>
    </source>
</reference>
<evidence type="ECO:0000259" key="8">
    <source>
        <dbReference type="Pfam" id="PF00408"/>
    </source>
</evidence>
<dbReference type="Pfam" id="PF00408">
    <property type="entry name" value="PGM_PMM_IV"/>
    <property type="match status" value="1"/>
</dbReference>
<keyword evidence="5 7" id="KW-0460">Magnesium</keyword>
<evidence type="ECO:0000313" key="13">
    <source>
        <dbReference type="Proteomes" id="UP000198867"/>
    </source>
</evidence>
<dbReference type="Gene3D" id="3.40.120.10">
    <property type="entry name" value="Alpha-D-Glucose-1,6-Bisphosphate, subunit A, domain 3"/>
    <property type="match status" value="3"/>
</dbReference>
<dbReference type="CDD" id="cd05799">
    <property type="entry name" value="PGM2"/>
    <property type="match status" value="1"/>
</dbReference>
<dbReference type="Proteomes" id="UP000198867">
    <property type="component" value="Unassembled WGS sequence"/>
</dbReference>
<keyword evidence="3" id="KW-0597">Phosphoprotein</keyword>
<evidence type="ECO:0000259" key="9">
    <source>
        <dbReference type="Pfam" id="PF02878"/>
    </source>
</evidence>
<evidence type="ECO:0000256" key="4">
    <source>
        <dbReference type="ARBA" id="ARBA00022723"/>
    </source>
</evidence>
<dbReference type="OrthoDB" id="9806956at2"/>
<dbReference type="InterPro" id="IPR005846">
    <property type="entry name" value="A-D-PHexomutase_a/b/a-III"/>
</dbReference>
<dbReference type="Pfam" id="PF02879">
    <property type="entry name" value="PGM_PMM_II"/>
    <property type="match status" value="1"/>
</dbReference>
<dbReference type="EMBL" id="FOVM01000012">
    <property type="protein sequence ID" value="SFO04325.1"/>
    <property type="molecule type" value="Genomic_DNA"/>
</dbReference>
<gene>
    <name evidence="12" type="ORF">SAMN05216219_3167</name>
</gene>
<dbReference type="PANTHER" id="PTHR45745">
    <property type="entry name" value="PHOSPHOMANNOMUTASE 45A"/>
    <property type="match status" value="1"/>
</dbReference>
<keyword evidence="6" id="KW-0413">Isomerase</keyword>
<keyword evidence="4 7" id="KW-0479">Metal-binding</keyword>
<sequence>MTDAGTNHVLTQAAAWLAQDPDAETRAELEMLLRDAEGGSEPALDELHSRFDTRLEFGTAGLRGRIEAGSARMNRVLVAQAAAGIASYLLEREPDATPSVVIGYDGRRNSRVFATDTAELMAGAGIRAILLPRLLPTPVLAFAVRHLDVSAGIMVTASHNPPADNGYKVYLGGEDLGSQIVSPSDAEIQAHILRVAASANVLELPRSDGYEVAGEDVVDAYVDATVAGIPVHPVDLNVVYTAMHGVGWETFSRVAQKAGLTLPHSVAEQQEPDPAFPTVAFPNPEEPGALDLAYALAREHGAELIVANDPDADRLSIAIPDVNRPEGYRQLSGNEVGALLGWRAAVLNAEQETPGGVLACSIVSSPALAAVAREYDLDFVETLTGFKWVSRVPGLIFGYEEALGYLVNPNTVRDKDGISAAIDFLAMTAFFKTQNLTIERVLDAFAEKFGYFASDQLSLRVTNLSDIADIMAYLRAEPPTTLGGITVEGIDDLRDGSDDLPPTDALRFRLADGSRVMARPSGTEPKIKFYLDVSRPNDRRDEASCVLTAVKEDLARIAKTATA</sequence>